<proteinExistence type="predicted"/>
<sequence>MEIPMGGPDVITARRCEKKALFCTAWLPHSSAGDSGIDQGKPFGPRRNQHRQYPS</sequence>
<evidence type="ECO:0000256" key="1">
    <source>
        <dbReference type="SAM" id="MobiDB-lite"/>
    </source>
</evidence>
<accession>A0ABQ9VIL4</accession>
<organism evidence="2 3">
    <name type="scientific">Saguinus oedipus</name>
    <name type="common">Cotton-top tamarin</name>
    <name type="synonym">Oedipomidas oedipus</name>
    <dbReference type="NCBI Taxonomy" id="9490"/>
    <lineage>
        <taxon>Eukaryota</taxon>
        <taxon>Metazoa</taxon>
        <taxon>Chordata</taxon>
        <taxon>Craniata</taxon>
        <taxon>Vertebrata</taxon>
        <taxon>Euteleostomi</taxon>
        <taxon>Mammalia</taxon>
        <taxon>Eutheria</taxon>
        <taxon>Euarchontoglires</taxon>
        <taxon>Primates</taxon>
        <taxon>Haplorrhini</taxon>
        <taxon>Platyrrhini</taxon>
        <taxon>Cebidae</taxon>
        <taxon>Callitrichinae</taxon>
        <taxon>Saguinus</taxon>
    </lineage>
</organism>
<comment type="caution">
    <text evidence="2">The sequence shown here is derived from an EMBL/GenBank/DDBJ whole genome shotgun (WGS) entry which is preliminary data.</text>
</comment>
<gene>
    <name evidence="2" type="ORF">P7K49_014370</name>
</gene>
<protein>
    <submittedName>
        <fullName evidence="2">Uncharacterized protein</fullName>
    </submittedName>
</protein>
<feature type="region of interest" description="Disordered" evidence="1">
    <location>
        <begin position="29"/>
        <end position="55"/>
    </location>
</feature>
<reference evidence="2 3" key="1">
    <citation type="submission" date="2023-05" db="EMBL/GenBank/DDBJ databases">
        <title>B98-5 Cell Line De Novo Hybrid Assembly: An Optical Mapping Approach.</title>
        <authorList>
            <person name="Kananen K."/>
            <person name="Auerbach J.A."/>
            <person name="Kautto E."/>
            <person name="Blachly J.S."/>
        </authorList>
    </citation>
    <scope>NUCLEOTIDE SEQUENCE [LARGE SCALE GENOMIC DNA]</scope>
    <source>
        <strain evidence="2">B95-8</strain>
        <tissue evidence="2">Cell line</tissue>
    </source>
</reference>
<dbReference type="Proteomes" id="UP001266305">
    <property type="component" value="Unassembled WGS sequence"/>
</dbReference>
<dbReference type="EMBL" id="JASSZA010000006">
    <property type="protein sequence ID" value="KAK2109205.1"/>
    <property type="molecule type" value="Genomic_DNA"/>
</dbReference>
<name>A0ABQ9VIL4_SAGOE</name>
<keyword evidence="3" id="KW-1185">Reference proteome</keyword>
<evidence type="ECO:0000313" key="2">
    <source>
        <dbReference type="EMBL" id="KAK2109205.1"/>
    </source>
</evidence>
<evidence type="ECO:0000313" key="3">
    <source>
        <dbReference type="Proteomes" id="UP001266305"/>
    </source>
</evidence>